<protein>
    <recommendedName>
        <fullName evidence="10">Large-conductance mechanosensitive channel</fullName>
    </recommendedName>
</protein>
<dbReference type="RefSeq" id="WP_090164255.1">
    <property type="nucleotide sequence ID" value="NZ_CACWQI010000013.1"/>
</dbReference>
<dbReference type="GO" id="GO:0005886">
    <property type="term" value="C:plasma membrane"/>
    <property type="evidence" value="ECO:0007669"/>
    <property type="project" value="UniProtKB-SubCell"/>
</dbReference>
<keyword evidence="4 10" id="KW-1003">Cell membrane</keyword>
<keyword evidence="3 10" id="KW-0813">Transport</keyword>
<evidence type="ECO:0000256" key="6">
    <source>
        <dbReference type="ARBA" id="ARBA00022989"/>
    </source>
</evidence>
<dbReference type="PRINTS" id="PR01264">
    <property type="entry name" value="MECHCHANNEL"/>
</dbReference>
<keyword evidence="7 10" id="KW-0406">Ion transport</keyword>
<proteinExistence type="inferred from homology"/>
<evidence type="ECO:0000256" key="4">
    <source>
        <dbReference type="ARBA" id="ARBA00022475"/>
    </source>
</evidence>
<feature type="transmembrane region" description="Helical" evidence="10">
    <location>
        <begin position="83"/>
        <end position="104"/>
    </location>
</feature>
<dbReference type="GO" id="GO:0008381">
    <property type="term" value="F:mechanosensitive monoatomic ion channel activity"/>
    <property type="evidence" value="ECO:0007669"/>
    <property type="project" value="UniProtKB-UniRule"/>
</dbReference>
<evidence type="ECO:0000313" key="11">
    <source>
        <dbReference type="EMBL" id="SFU37422.1"/>
    </source>
</evidence>
<accession>A0A1I7FMJ3</accession>
<dbReference type="EMBL" id="FPBT01000003">
    <property type="protein sequence ID" value="SFU37422.1"/>
    <property type="molecule type" value="Genomic_DNA"/>
</dbReference>
<evidence type="ECO:0000256" key="9">
    <source>
        <dbReference type="ARBA" id="ARBA00023303"/>
    </source>
</evidence>
<keyword evidence="9 10" id="KW-0407">Ion channel</keyword>
<dbReference type="InterPro" id="IPR001185">
    <property type="entry name" value="MS_channel"/>
</dbReference>
<dbReference type="NCBIfam" id="TIGR00220">
    <property type="entry name" value="mscL"/>
    <property type="match status" value="1"/>
</dbReference>
<evidence type="ECO:0000256" key="8">
    <source>
        <dbReference type="ARBA" id="ARBA00023136"/>
    </source>
</evidence>
<keyword evidence="6 10" id="KW-1133">Transmembrane helix</keyword>
<evidence type="ECO:0000256" key="7">
    <source>
        <dbReference type="ARBA" id="ARBA00023065"/>
    </source>
</evidence>
<dbReference type="Pfam" id="PF01741">
    <property type="entry name" value="MscL"/>
    <property type="match status" value="1"/>
</dbReference>
<dbReference type="OrthoDB" id="9810350at2"/>
<evidence type="ECO:0000256" key="1">
    <source>
        <dbReference type="ARBA" id="ARBA00004651"/>
    </source>
</evidence>
<comment type="function">
    <text evidence="10">Channel that opens in response to stretch forces in the membrane lipid bilayer. May participate in the regulation of osmotic pressure changes within the cell.</text>
</comment>
<keyword evidence="8 10" id="KW-0472">Membrane</keyword>
<dbReference type="AlphaFoldDB" id="A0A1I7FMJ3"/>
<dbReference type="Proteomes" id="UP000198817">
    <property type="component" value="Unassembled WGS sequence"/>
</dbReference>
<dbReference type="PROSITE" id="PS01327">
    <property type="entry name" value="MSCL"/>
    <property type="match status" value="1"/>
</dbReference>
<gene>
    <name evidence="10" type="primary">mscL</name>
    <name evidence="11" type="ORF">SAMN05216508_10314</name>
</gene>
<comment type="subunit">
    <text evidence="10">Homopentamer.</text>
</comment>
<sequence>MKGFFREFKEFALKGNMMDLAVGMIIGAAFTAIVQSLVNDIINPFLGIFTGKINFSDLFIALDGKEYASLAAAEKAGAAVIKYGSFLSALINFLIMALVVFLLVKGLNKLRSLAEKPEAPAAPTTKVCPFCKTEIAIDAVRCPHCTSVLEETPAAEPEK</sequence>
<dbReference type="PANTHER" id="PTHR30266:SF2">
    <property type="entry name" value="LARGE-CONDUCTANCE MECHANOSENSITIVE CHANNEL"/>
    <property type="match status" value="1"/>
</dbReference>
<evidence type="ECO:0000256" key="2">
    <source>
        <dbReference type="ARBA" id="ARBA00007254"/>
    </source>
</evidence>
<comment type="subcellular location">
    <subcellularLocation>
        <location evidence="1 10">Cell membrane</location>
        <topology evidence="1 10">Multi-pass membrane protein</topology>
    </subcellularLocation>
</comment>
<keyword evidence="12" id="KW-1185">Reference proteome</keyword>
<dbReference type="STRING" id="155865.SAMN05216515_10314"/>
<reference evidence="11 12" key="1">
    <citation type="submission" date="2016-10" db="EMBL/GenBank/DDBJ databases">
        <authorList>
            <person name="de Groot N.N."/>
        </authorList>
    </citation>
    <scope>NUCLEOTIDE SEQUENCE [LARGE SCALE GENOMIC DNA]</scope>
    <source>
        <strain evidence="11 12">KHGC13</strain>
    </source>
</reference>
<dbReference type="HAMAP" id="MF_00115">
    <property type="entry name" value="MscL"/>
    <property type="match status" value="1"/>
</dbReference>
<evidence type="ECO:0000256" key="3">
    <source>
        <dbReference type="ARBA" id="ARBA00022448"/>
    </source>
</evidence>
<dbReference type="Gene3D" id="1.10.1200.120">
    <property type="entry name" value="Large-conductance mechanosensitive channel, MscL, domain 1"/>
    <property type="match status" value="1"/>
</dbReference>
<organism evidence="11 12">
    <name type="scientific">Eubacterium pyruvativorans</name>
    <dbReference type="NCBI Taxonomy" id="155865"/>
    <lineage>
        <taxon>Bacteria</taxon>
        <taxon>Bacillati</taxon>
        <taxon>Bacillota</taxon>
        <taxon>Clostridia</taxon>
        <taxon>Eubacteriales</taxon>
        <taxon>Eubacteriaceae</taxon>
        <taxon>Eubacterium</taxon>
    </lineage>
</organism>
<evidence type="ECO:0000256" key="5">
    <source>
        <dbReference type="ARBA" id="ARBA00022692"/>
    </source>
</evidence>
<name>A0A1I7FMJ3_9FIRM</name>
<feature type="transmembrane region" description="Helical" evidence="10">
    <location>
        <begin position="20"/>
        <end position="38"/>
    </location>
</feature>
<dbReference type="PANTHER" id="PTHR30266">
    <property type="entry name" value="MECHANOSENSITIVE CHANNEL MSCL"/>
    <property type="match status" value="1"/>
</dbReference>
<keyword evidence="5 10" id="KW-0812">Transmembrane</keyword>
<dbReference type="GeneID" id="78355005"/>
<comment type="similarity">
    <text evidence="2 10">Belongs to the MscL family.</text>
</comment>
<evidence type="ECO:0000256" key="10">
    <source>
        <dbReference type="HAMAP-Rule" id="MF_00115"/>
    </source>
</evidence>
<dbReference type="InterPro" id="IPR036019">
    <property type="entry name" value="MscL_channel"/>
</dbReference>
<dbReference type="InterPro" id="IPR019823">
    <property type="entry name" value="Mechanosensitive_channel_CS"/>
</dbReference>
<dbReference type="SUPFAM" id="SSF81330">
    <property type="entry name" value="Gated mechanosensitive channel"/>
    <property type="match status" value="1"/>
</dbReference>
<dbReference type="InterPro" id="IPR037673">
    <property type="entry name" value="MSC/AndL"/>
</dbReference>
<evidence type="ECO:0000313" key="12">
    <source>
        <dbReference type="Proteomes" id="UP000198817"/>
    </source>
</evidence>